<reference evidence="1" key="1">
    <citation type="submission" date="2020-12" db="EMBL/GenBank/DDBJ databases">
        <authorList>
            <person name="Iha C."/>
        </authorList>
    </citation>
    <scope>NUCLEOTIDE SEQUENCE</scope>
</reference>
<comment type="caution">
    <text evidence="1">The sequence shown here is derived from an EMBL/GenBank/DDBJ whole genome shotgun (WGS) entry which is preliminary data.</text>
</comment>
<name>A0A8S1JBB7_9CHLO</name>
<dbReference type="Proteomes" id="UP000708148">
    <property type="component" value="Unassembled WGS sequence"/>
</dbReference>
<protein>
    <submittedName>
        <fullName evidence="1">Uncharacterized protein</fullName>
    </submittedName>
</protein>
<organism evidence="1 2">
    <name type="scientific">Ostreobium quekettii</name>
    <dbReference type="NCBI Taxonomy" id="121088"/>
    <lineage>
        <taxon>Eukaryota</taxon>
        <taxon>Viridiplantae</taxon>
        <taxon>Chlorophyta</taxon>
        <taxon>core chlorophytes</taxon>
        <taxon>Ulvophyceae</taxon>
        <taxon>TCBD clade</taxon>
        <taxon>Bryopsidales</taxon>
        <taxon>Ostreobineae</taxon>
        <taxon>Ostreobiaceae</taxon>
        <taxon>Ostreobium</taxon>
    </lineage>
</organism>
<proteinExistence type="predicted"/>
<keyword evidence="2" id="KW-1185">Reference proteome</keyword>
<dbReference type="AlphaFoldDB" id="A0A8S1JBB7"/>
<gene>
    <name evidence="1" type="ORF">OSTQU699_LOCUS10387</name>
</gene>
<accession>A0A8S1JBB7</accession>
<evidence type="ECO:0000313" key="2">
    <source>
        <dbReference type="Proteomes" id="UP000708148"/>
    </source>
</evidence>
<sequence>MTRLGRAGALLQADLAGLPRDKGVLLARVFGGASWKLGDDAVGRESIERAGRRTGVTWAVEGARQERQQEPPSVRIDDNDFIRQHSFHEGPFVAFKEGRLRGLYRRDPRQEAFVMRLQVSDALHRSKGARQHFDLC</sequence>
<dbReference type="EMBL" id="CAJHUC010003002">
    <property type="protein sequence ID" value="CAD7705032.1"/>
    <property type="molecule type" value="Genomic_DNA"/>
</dbReference>
<evidence type="ECO:0000313" key="1">
    <source>
        <dbReference type="EMBL" id="CAD7705032.1"/>
    </source>
</evidence>